<keyword evidence="1" id="KW-1133">Transmembrane helix</keyword>
<dbReference type="InterPro" id="IPR052529">
    <property type="entry name" value="Bact_Transport_Assoc"/>
</dbReference>
<evidence type="ECO:0000313" key="3">
    <source>
        <dbReference type="EMBL" id="EKC66869.1"/>
    </source>
</evidence>
<accession>K1TH23</accession>
<protein>
    <submittedName>
        <fullName evidence="3">Membrane protein containing DUF418</fullName>
    </submittedName>
</protein>
<reference evidence="3" key="1">
    <citation type="journal article" date="2013" name="Environ. Microbiol.">
        <title>Microbiota from the distal guts of lean and obese adolescents exhibit partial functional redundancy besides clear differences in community structure.</title>
        <authorList>
            <person name="Ferrer M."/>
            <person name="Ruiz A."/>
            <person name="Lanza F."/>
            <person name="Haange S.B."/>
            <person name="Oberbach A."/>
            <person name="Till H."/>
            <person name="Bargiela R."/>
            <person name="Campoy C."/>
            <person name="Segura M.T."/>
            <person name="Richter M."/>
            <person name="von Bergen M."/>
            <person name="Seifert J."/>
            <person name="Suarez A."/>
        </authorList>
    </citation>
    <scope>NUCLEOTIDE SEQUENCE</scope>
</reference>
<dbReference type="EMBL" id="AJWZ01003931">
    <property type="protein sequence ID" value="EKC66869.1"/>
    <property type="molecule type" value="Genomic_DNA"/>
</dbReference>
<comment type="caution">
    <text evidence="3">The sequence shown here is derived from an EMBL/GenBank/DDBJ whole genome shotgun (WGS) entry which is preliminary data.</text>
</comment>
<keyword evidence="1" id="KW-0472">Membrane</keyword>
<organism evidence="3">
    <name type="scientific">human gut metagenome</name>
    <dbReference type="NCBI Taxonomy" id="408170"/>
    <lineage>
        <taxon>unclassified sequences</taxon>
        <taxon>metagenomes</taxon>
        <taxon>organismal metagenomes</taxon>
    </lineage>
</organism>
<evidence type="ECO:0000256" key="1">
    <source>
        <dbReference type="SAM" id="Phobius"/>
    </source>
</evidence>
<feature type="domain" description="DUF418" evidence="2">
    <location>
        <begin position="32"/>
        <end position="185"/>
    </location>
</feature>
<keyword evidence="1" id="KW-0812">Transmembrane</keyword>
<feature type="transmembrane region" description="Helical" evidence="1">
    <location>
        <begin position="121"/>
        <end position="138"/>
    </location>
</feature>
<feature type="non-terminal residue" evidence="3">
    <location>
        <position position="1"/>
    </location>
</feature>
<feature type="transmembrane region" description="Helical" evidence="1">
    <location>
        <begin position="51"/>
        <end position="67"/>
    </location>
</feature>
<proteinExistence type="predicted"/>
<dbReference type="PANTHER" id="PTHR30590:SF2">
    <property type="entry name" value="INNER MEMBRANE PROTEIN"/>
    <property type="match status" value="1"/>
</dbReference>
<feature type="transmembrane region" description="Helical" evidence="1">
    <location>
        <begin position="12"/>
        <end position="31"/>
    </location>
</feature>
<evidence type="ECO:0000259" key="2">
    <source>
        <dbReference type="Pfam" id="PF04235"/>
    </source>
</evidence>
<feature type="transmembrane region" description="Helical" evidence="1">
    <location>
        <begin position="144"/>
        <end position="162"/>
    </location>
</feature>
<gene>
    <name evidence="3" type="ORF">OBE_05725</name>
</gene>
<sequence length="196" mass="22164">SIRYGQPMTFAWYLNNGRVTQTLALFLLGMLLGRRRLFYDEGGNRRIWRRIFAGSLLAAVLLFAPIGEEGSPLRVMTAAWYNLAQTMVVVSGVVLLWYAFAGFRRAVGPIAAIGRMSLTNYLLQSILGTALFYNWGLGLYREVGIVYALLAGVGIVVVQYQFSRLWLKGFSHGPVEWVWKRLTWLDIPLLNRKIAS</sequence>
<dbReference type="Pfam" id="PF04235">
    <property type="entry name" value="DUF418"/>
    <property type="match status" value="1"/>
</dbReference>
<dbReference type="InterPro" id="IPR007349">
    <property type="entry name" value="DUF418"/>
</dbReference>
<dbReference type="AlphaFoldDB" id="K1TH23"/>
<feature type="transmembrane region" description="Helical" evidence="1">
    <location>
        <begin position="79"/>
        <end position="100"/>
    </location>
</feature>
<name>K1TH23_9ZZZZ</name>
<dbReference type="PANTHER" id="PTHR30590">
    <property type="entry name" value="INNER MEMBRANE PROTEIN"/>
    <property type="match status" value="1"/>
</dbReference>